<evidence type="ECO:0000313" key="3">
    <source>
        <dbReference type="Proteomes" id="UP000027341"/>
    </source>
</evidence>
<accession>A0A067A005</accession>
<sequence length="126" mass="14618">MDSMISVKNRDFYSDRTTSLENSDKRQTVRVASNRPVVMKVNDSTIFATMTDFSKHGLGFIAMYQLDRNETVEVHFDIPFKNGFKSFLFNAHVKHCIDLFDKSHIGVRLDIEENEYSQLFDKIIAT</sequence>
<gene>
    <name evidence="2" type="ORF">EI16_06560</name>
</gene>
<dbReference type="Gene3D" id="2.40.10.220">
    <property type="entry name" value="predicted glycosyltransferase like domains"/>
    <property type="match status" value="1"/>
</dbReference>
<reference evidence="2 3" key="1">
    <citation type="submission" date="2014-04" db="EMBL/GenBank/DDBJ databases">
        <title>Draft genome sequence of Hydrogenovibrio marinus MH-110, a model organism for aerobic H2 metabolism.</title>
        <authorList>
            <person name="Cha H.J."/>
            <person name="Jo B.H."/>
            <person name="Hwang B.H."/>
        </authorList>
    </citation>
    <scope>NUCLEOTIDE SEQUENCE [LARGE SCALE GENOMIC DNA]</scope>
    <source>
        <strain evidence="2 3">MH-110</strain>
    </source>
</reference>
<dbReference type="EMBL" id="JMIU01000001">
    <property type="protein sequence ID" value="KDN95946.1"/>
    <property type="molecule type" value="Genomic_DNA"/>
</dbReference>
<evidence type="ECO:0000313" key="2">
    <source>
        <dbReference type="EMBL" id="KDN95946.1"/>
    </source>
</evidence>
<feature type="domain" description="PilZ" evidence="1">
    <location>
        <begin position="24"/>
        <end position="121"/>
    </location>
</feature>
<proteinExistence type="predicted"/>
<dbReference type="Proteomes" id="UP000027341">
    <property type="component" value="Unassembled WGS sequence"/>
</dbReference>
<protein>
    <recommendedName>
        <fullName evidence="1">PilZ domain-containing protein</fullName>
    </recommendedName>
</protein>
<organism evidence="2 3">
    <name type="scientific">Hydrogenovibrio marinus</name>
    <dbReference type="NCBI Taxonomy" id="28885"/>
    <lineage>
        <taxon>Bacteria</taxon>
        <taxon>Pseudomonadati</taxon>
        <taxon>Pseudomonadota</taxon>
        <taxon>Gammaproteobacteria</taxon>
        <taxon>Thiotrichales</taxon>
        <taxon>Piscirickettsiaceae</taxon>
        <taxon>Hydrogenovibrio</taxon>
    </lineage>
</organism>
<dbReference type="AlphaFoldDB" id="A0A067A005"/>
<comment type="caution">
    <text evidence="2">The sequence shown here is derived from an EMBL/GenBank/DDBJ whole genome shotgun (WGS) entry which is preliminary data.</text>
</comment>
<dbReference type="GO" id="GO:0035438">
    <property type="term" value="F:cyclic-di-GMP binding"/>
    <property type="evidence" value="ECO:0007669"/>
    <property type="project" value="InterPro"/>
</dbReference>
<keyword evidence="3" id="KW-1185">Reference proteome</keyword>
<name>A0A067A005_HYDMR</name>
<evidence type="ECO:0000259" key="1">
    <source>
        <dbReference type="Pfam" id="PF07238"/>
    </source>
</evidence>
<dbReference type="InterPro" id="IPR009875">
    <property type="entry name" value="PilZ_domain"/>
</dbReference>
<dbReference type="Pfam" id="PF07238">
    <property type="entry name" value="PilZ"/>
    <property type="match status" value="1"/>
</dbReference>
<dbReference type="SUPFAM" id="SSF141371">
    <property type="entry name" value="PilZ domain-like"/>
    <property type="match status" value="1"/>
</dbReference>
<dbReference type="RefSeq" id="WP_232087779.1">
    <property type="nucleotide sequence ID" value="NZ_AP020335.1"/>
</dbReference>